<dbReference type="SMART" id="SM00332">
    <property type="entry name" value="PP2Cc"/>
    <property type="match status" value="1"/>
</dbReference>
<feature type="region of interest" description="Disordered" evidence="10">
    <location>
        <begin position="30"/>
        <end position="51"/>
    </location>
</feature>
<keyword evidence="4" id="KW-0479">Metal-binding</keyword>
<dbReference type="InterPro" id="IPR036457">
    <property type="entry name" value="PPM-type-like_dom_sf"/>
</dbReference>
<keyword evidence="13" id="KW-1185">Reference proteome</keyword>
<evidence type="ECO:0000256" key="10">
    <source>
        <dbReference type="SAM" id="MobiDB-lite"/>
    </source>
</evidence>
<dbReference type="SUPFAM" id="SSF81606">
    <property type="entry name" value="PP2C-like"/>
    <property type="match status" value="1"/>
</dbReference>
<dbReference type="AlphaFoldDB" id="A0A8T2UAN2"/>
<evidence type="ECO:0000313" key="12">
    <source>
        <dbReference type="EMBL" id="KAH7432452.1"/>
    </source>
</evidence>
<dbReference type="PROSITE" id="PS51746">
    <property type="entry name" value="PPM_2"/>
    <property type="match status" value="1"/>
</dbReference>
<dbReference type="PROSITE" id="PS01032">
    <property type="entry name" value="PPM_1"/>
    <property type="match status" value="1"/>
</dbReference>
<proteinExistence type="inferred from homology"/>
<comment type="caution">
    <text evidence="12">The sequence shown here is derived from an EMBL/GenBank/DDBJ whole genome shotgun (WGS) entry which is preliminary data.</text>
</comment>
<evidence type="ECO:0000256" key="3">
    <source>
        <dbReference type="ARBA" id="ARBA00013081"/>
    </source>
</evidence>
<gene>
    <name evidence="12" type="ORF">KP509_07G023300</name>
</gene>
<evidence type="ECO:0000313" key="13">
    <source>
        <dbReference type="Proteomes" id="UP000825935"/>
    </source>
</evidence>
<keyword evidence="8" id="KW-0464">Manganese</keyword>
<evidence type="ECO:0000256" key="5">
    <source>
        <dbReference type="ARBA" id="ARBA00022801"/>
    </source>
</evidence>
<organism evidence="12 13">
    <name type="scientific">Ceratopteris richardii</name>
    <name type="common">Triangle waterfern</name>
    <dbReference type="NCBI Taxonomy" id="49495"/>
    <lineage>
        <taxon>Eukaryota</taxon>
        <taxon>Viridiplantae</taxon>
        <taxon>Streptophyta</taxon>
        <taxon>Embryophyta</taxon>
        <taxon>Tracheophyta</taxon>
        <taxon>Polypodiopsida</taxon>
        <taxon>Polypodiidae</taxon>
        <taxon>Polypodiales</taxon>
        <taxon>Pteridineae</taxon>
        <taxon>Pteridaceae</taxon>
        <taxon>Parkerioideae</taxon>
        <taxon>Ceratopteris</taxon>
    </lineage>
</organism>
<dbReference type="GO" id="GO:0004722">
    <property type="term" value="F:protein serine/threonine phosphatase activity"/>
    <property type="evidence" value="ECO:0007669"/>
    <property type="project" value="UniProtKB-EC"/>
</dbReference>
<dbReference type="Pfam" id="PF00481">
    <property type="entry name" value="PP2C"/>
    <property type="match status" value="1"/>
</dbReference>
<dbReference type="Proteomes" id="UP000825935">
    <property type="component" value="Chromosome 7"/>
</dbReference>
<keyword evidence="6" id="KW-0460">Magnesium</keyword>
<evidence type="ECO:0000256" key="2">
    <source>
        <dbReference type="ARBA" id="ARBA00001946"/>
    </source>
</evidence>
<dbReference type="InterPro" id="IPR000222">
    <property type="entry name" value="PP2C_BS"/>
</dbReference>
<dbReference type="OrthoDB" id="10264738at2759"/>
<dbReference type="CDD" id="cd00143">
    <property type="entry name" value="PP2Cc"/>
    <property type="match status" value="1"/>
</dbReference>
<accession>A0A8T2UAN2</accession>
<evidence type="ECO:0000256" key="1">
    <source>
        <dbReference type="ARBA" id="ARBA00001936"/>
    </source>
</evidence>
<dbReference type="EMBL" id="CM035412">
    <property type="protein sequence ID" value="KAH7432452.1"/>
    <property type="molecule type" value="Genomic_DNA"/>
</dbReference>
<protein>
    <recommendedName>
        <fullName evidence="3">protein-serine/threonine phosphatase</fullName>
        <ecNumber evidence="3">3.1.3.16</ecNumber>
    </recommendedName>
</protein>
<sequence>MDSNDPRNPFVLEAPRIVLDDLLSTARRKRRATRMSYMPPRPRKRPAGDSSYGCGSICSFGNFLRDKSTAFECKYLGSICREGRGSRVLANGLQRSLSFPTDSYEINKSMLCITRIGIPYRRIGYEINKSMLCITRIGIPYRRIGGSQENKAEYLQTYGVGLTLPKHTSNVPPQLVGSGHCVEKSPLHLAKAVSDIALLYLGNASFERDKHSGDGGGNPSQKSNGNVDVYAFERAKQSFDGIGTPSQESNGNLDTYAHKVDTRDGISPKILTDDLHLVGRTALSKSTEGELCNISRDCTLMVSQVRSPPSAKMLTCGRRREMEDTAVCVPSFMKIPKLSSSDNAQNDADSSALHFYAVYDGHGGSQASVYCAQRFHHALKEEITFCSLTGSSGTDDWKRAMSSCFMKVDKEVGGVCPYGTCNDIQSTANCCSGTIAPENVGTTAVVAVISSSHIAVANCGDSRALLCKGGEAIPLSQDHKPDRVDETKRIEDAGGCVIPFKGHRVVGLLALSRAIGNDIMYTLLVFNERWRSDF</sequence>
<dbReference type="PANTHER" id="PTHR47992">
    <property type="entry name" value="PROTEIN PHOSPHATASE"/>
    <property type="match status" value="1"/>
</dbReference>
<evidence type="ECO:0000256" key="4">
    <source>
        <dbReference type="ARBA" id="ARBA00022723"/>
    </source>
</evidence>
<comment type="similarity">
    <text evidence="9">Belongs to the PP2C family.</text>
</comment>
<dbReference type="EC" id="3.1.3.16" evidence="3"/>
<name>A0A8T2UAN2_CERRI</name>
<keyword evidence="7 9" id="KW-0904">Protein phosphatase</keyword>
<evidence type="ECO:0000256" key="8">
    <source>
        <dbReference type="ARBA" id="ARBA00023211"/>
    </source>
</evidence>
<reference evidence="12" key="1">
    <citation type="submission" date="2021-08" db="EMBL/GenBank/DDBJ databases">
        <title>WGS assembly of Ceratopteris richardii.</title>
        <authorList>
            <person name="Marchant D.B."/>
            <person name="Chen G."/>
            <person name="Jenkins J."/>
            <person name="Shu S."/>
            <person name="Leebens-Mack J."/>
            <person name="Grimwood J."/>
            <person name="Schmutz J."/>
            <person name="Soltis P."/>
            <person name="Soltis D."/>
            <person name="Chen Z.-H."/>
        </authorList>
    </citation>
    <scope>NUCLEOTIDE SEQUENCE</scope>
    <source>
        <strain evidence="12">Whitten #5841</strain>
        <tissue evidence="12">Leaf</tissue>
    </source>
</reference>
<keyword evidence="5 9" id="KW-0378">Hydrolase</keyword>
<dbReference type="GO" id="GO:0046872">
    <property type="term" value="F:metal ion binding"/>
    <property type="evidence" value="ECO:0007669"/>
    <property type="project" value="UniProtKB-KW"/>
</dbReference>
<evidence type="ECO:0000256" key="6">
    <source>
        <dbReference type="ARBA" id="ARBA00022842"/>
    </source>
</evidence>
<dbReference type="InterPro" id="IPR015655">
    <property type="entry name" value="PP2C"/>
</dbReference>
<comment type="cofactor">
    <cofactor evidence="2">
        <name>Mg(2+)</name>
        <dbReference type="ChEBI" id="CHEBI:18420"/>
    </cofactor>
</comment>
<evidence type="ECO:0000256" key="7">
    <source>
        <dbReference type="ARBA" id="ARBA00022912"/>
    </source>
</evidence>
<feature type="domain" description="PPM-type phosphatase" evidence="11">
    <location>
        <begin position="309"/>
        <end position="534"/>
    </location>
</feature>
<dbReference type="InterPro" id="IPR001932">
    <property type="entry name" value="PPM-type_phosphatase-like_dom"/>
</dbReference>
<comment type="cofactor">
    <cofactor evidence="1">
        <name>Mn(2+)</name>
        <dbReference type="ChEBI" id="CHEBI:29035"/>
    </cofactor>
</comment>
<evidence type="ECO:0000256" key="9">
    <source>
        <dbReference type="RuleBase" id="RU003465"/>
    </source>
</evidence>
<evidence type="ECO:0000259" key="11">
    <source>
        <dbReference type="PROSITE" id="PS51746"/>
    </source>
</evidence>
<dbReference type="Gene3D" id="3.60.40.10">
    <property type="entry name" value="PPM-type phosphatase domain"/>
    <property type="match status" value="1"/>
</dbReference>